<dbReference type="AlphaFoldDB" id="A0A9W9V888"/>
<reference evidence="1" key="1">
    <citation type="submission" date="2022-11" db="EMBL/GenBank/DDBJ databases">
        <authorList>
            <person name="Petersen C."/>
        </authorList>
    </citation>
    <scope>NUCLEOTIDE SEQUENCE</scope>
    <source>
        <strain evidence="1">IBT 29864</strain>
    </source>
</reference>
<organism evidence="1 2">
    <name type="scientific">Penicillium cataractarum</name>
    <dbReference type="NCBI Taxonomy" id="2100454"/>
    <lineage>
        <taxon>Eukaryota</taxon>
        <taxon>Fungi</taxon>
        <taxon>Dikarya</taxon>
        <taxon>Ascomycota</taxon>
        <taxon>Pezizomycotina</taxon>
        <taxon>Eurotiomycetes</taxon>
        <taxon>Eurotiomycetidae</taxon>
        <taxon>Eurotiales</taxon>
        <taxon>Aspergillaceae</taxon>
        <taxon>Penicillium</taxon>
    </lineage>
</organism>
<dbReference type="Gene3D" id="3.50.50.60">
    <property type="entry name" value="FAD/NAD(P)-binding domain"/>
    <property type="match status" value="1"/>
</dbReference>
<dbReference type="OrthoDB" id="74360at2759"/>
<dbReference type="InterPro" id="IPR036188">
    <property type="entry name" value="FAD/NAD-bd_sf"/>
</dbReference>
<dbReference type="EMBL" id="JAPZBS010000005">
    <property type="protein sequence ID" value="KAJ5371214.1"/>
    <property type="molecule type" value="Genomic_DNA"/>
</dbReference>
<name>A0A9W9V888_9EURO</name>
<reference evidence="1" key="2">
    <citation type="journal article" date="2023" name="IMA Fungus">
        <title>Comparative genomic study of the Penicillium genus elucidates a diverse pangenome and 15 lateral gene transfer events.</title>
        <authorList>
            <person name="Petersen C."/>
            <person name="Sorensen T."/>
            <person name="Nielsen M.R."/>
            <person name="Sondergaard T.E."/>
            <person name="Sorensen J.L."/>
            <person name="Fitzpatrick D.A."/>
            <person name="Frisvad J.C."/>
            <person name="Nielsen K.L."/>
        </authorList>
    </citation>
    <scope>NUCLEOTIDE SEQUENCE</scope>
    <source>
        <strain evidence="1">IBT 29864</strain>
    </source>
</reference>
<comment type="caution">
    <text evidence="1">The sequence shown here is derived from an EMBL/GenBank/DDBJ whole genome shotgun (WGS) entry which is preliminary data.</text>
</comment>
<gene>
    <name evidence="1" type="ORF">N7496_007306</name>
</gene>
<evidence type="ECO:0000313" key="2">
    <source>
        <dbReference type="Proteomes" id="UP001147782"/>
    </source>
</evidence>
<proteinExistence type="predicted"/>
<evidence type="ECO:0000313" key="1">
    <source>
        <dbReference type="EMBL" id="KAJ5371214.1"/>
    </source>
</evidence>
<dbReference type="Proteomes" id="UP001147782">
    <property type="component" value="Unassembled WGS sequence"/>
</dbReference>
<protein>
    <submittedName>
        <fullName evidence="1">Uncharacterized protein</fullName>
    </submittedName>
</protein>
<dbReference type="RefSeq" id="XP_056555648.1">
    <property type="nucleotide sequence ID" value="XM_056700235.1"/>
</dbReference>
<dbReference type="GeneID" id="81439414"/>
<dbReference type="SUPFAM" id="SSF51905">
    <property type="entry name" value="FAD/NAD(P)-binding domain"/>
    <property type="match status" value="1"/>
</dbReference>
<keyword evidence="2" id="KW-1185">Reference proteome</keyword>
<sequence length="247" mass="26767">MVVRSPTYIAPVDYCCHPMSLGAYDSGVEAADHMFMTLPAHIDAQLARGLFAMFASKEPERYAALKAAGFPVLDSSDPTQSLMHNLLERAGGHYIDVGGTKLIEEGKVGIKAGTEPIGYTATGLRFSDGTAVDADAIIWCTGFADSNVCETALRILGGDSMKNNSANGEIRGVLDPRGIADRLEGTWGVDAEGEVRGMWKRHREIDNFWVMGGYTQQHRWHSRTLALQIKAALAGILPPAYRSTPKL</sequence>
<accession>A0A9W9V888</accession>